<proteinExistence type="predicted"/>
<dbReference type="PANTHER" id="PTHR41533">
    <property type="entry name" value="L,D-TRANSPEPTIDASE HI_1667-RELATED"/>
    <property type="match status" value="1"/>
</dbReference>
<keyword evidence="1" id="KW-0133">Cell shape</keyword>
<evidence type="ECO:0000313" key="4">
    <source>
        <dbReference type="EMBL" id="MBW4359186.1"/>
    </source>
</evidence>
<comment type="caution">
    <text evidence="4">The sequence shown here is derived from an EMBL/GenBank/DDBJ whole genome shotgun (WGS) entry which is preliminary data.</text>
</comment>
<dbReference type="PANTHER" id="PTHR41533:SF2">
    <property type="entry name" value="BLR7131 PROTEIN"/>
    <property type="match status" value="1"/>
</dbReference>
<dbReference type="PROSITE" id="PS51257">
    <property type="entry name" value="PROKAR_LIPOPROTEIN"/>
    <property type="match status" value="1"/>
</dbReference>
<evidence type="ECO:0000256" key="2">
    <source>
        <dbReference type="SAM" id="SignalP"/>
    </source>
</evidence>
<name>A0ABS6XR93_9FLAO</name>
<keyword evidence="2" id="KW-0732">Signal</keyword>
<evidence type="ECO:0000256" key="1">
    <source>
        <dbReference type="PROSITE-ProRule" id="PRU01373"/>
    </source>
</evidence>
<dbReference type="Proteomes" id="UP000812031">
    <property type="component" value="Unassembled WGS sequence"/>
</dbReference>
<feature type="active site" description="Nucleophile" evidence="1">
    <location>
        <position position="450"/>
    </location>
</feature>
<dbReference type="RefSeq" id="WP_219315725.1">
    <property type="nucleotide sequence ID" value="NZ_JAHWYN010000001.1"/>
</dbReference>
<organism evidence="4 5">
    <name type="scientific">Flavobacterium taihuense</name>
    <dbReference type="NCBI Taxonomy" id="2857508"/>
    <lineage>
        <taxon>Bacteria</taxon>
        <taxon>Pseudomonadati</taxon>
        <taxon>Bacteroidota</taxon>
        <taxon>Flavobacteriia</taxon>
        <taxon>Flavobacteriales</taxon>
        <taxon>Flavobacteriaceae</taxon>
        <taxon>Flavobacterium</taxon>
    </lineage>
</organism>
<dbReference type="CDD" id="cd16913">
    <property type="entry name" value="YkuD_like"/>
    <property type="match status" value="1"/>
</dbReference>
<evidence type="ECO:0000313" key="5">
    <source>
        <dbReference type="Proteomes" id="UP000812031"/>
    </source>
</evidence>
<dbReference type="EMBL" id="JAHWYN010000001">
    <property type="protein sequence ID" value="MBW4359186.1"/>
    <property type="molecule type" value="Genomic_DNA"/>
</dbReference>
<evidence type="ECO:0000259" key="3">
    <source>
        <dbReference type="PROSITE" id="PS52029"/>
    </source>
</evidence>
<dbReference type="PROSITE" id="PS52029">
    <property type="entry name" value="LD_TPASE"/>
    <property type="match status" value="1"/>
</dbReference>
<reference evidence="4 5" key="1">
    <citation type="submission" date="2021-07" db="EMBL/GenBank/DDBJ databases">
        <title>Flavobacterium sp. nov. isolated from sediment on the Taihu Lake.</title>
        <authorList>
            <person name="Qu J.-H."/>
        </authorList>
    </citation>
    <scope>NUCLEOTIDE SEQUENCE [LARGE SCALE GENOMIC DNA]</scope>
    <source>
        <strain evidence="4 5">NAS39</strain>
    </source>
</reference>
<dbReference type="InterPro" id="IPR052905">
    <property type="entry name" value="LD-transpeptidase_YkuD-like"/>
</dbReference>
<keyword evidence="1" id="KW-0961">Cell wall biogenesis/degradation</keyword>
<gene>
    <name evidence="4" type="ORF">KZH69_01690</name>
</gene>
<sequence length="530" mass="61329">MRKSIVLLTLFIFCSSLSMLSCKKKDNASLKLPITINASTKVKSLTPFDSTLVHSFFIKYPALQKYQQETTECYRKRNYQYIWFDTKGLLEVSHLLYNKLNNMEDEGIKAVIPYKEKLDSLFQNATENQKATINDELLLTSFYFFYTHKVLKGIDDKKTAELGWHLPRKKKSYVNYLDSIIANPSLIDKNEKEVLGQYYRLKEVLQKYRKTQKDNSWNPIALDSSTTALKLGDSSQTIAQIRQRLFILEDLSADSKSAIYDDVLAIGILKYQNRNGLLENPIITEKIIASLNVPIEDRIKTITVNMERCRWIDVDVAKAKELIVVNIPSYQLTYFKEGKPVLTSNVVVGKDMNKTVIFSADMRYIVFSPYWNVPKSIIAKEIKPSIAKNPNYLSQHNMEWYNGGIRQKPGPKNSLGLVKFLFPNNNSIYLHDTPSKNLFNEEKRAFSHGCIRVAKPVELANEILKDDKNWTPEKIDAAMHKGKESWYTLKNKIPVYIGYFTAWVDNEGVIHFYDDVYQRDDRLATMLFEE</sequence>
<dbReference type="Pfam" id="PF20142">
    <property type="entry name" value="Scaffold"/>
    <property type="match status" value="1"/>
</dbReference>
<feature type="active site" description="Proton donor/acceptor" evidence="1">
    <location>
        <position position="431"/>
    </location>
</feature>
<feature type="chain" id="PRO_5046739756" evidence="2">
    <location>
        <begin position="21"/>
        <end position="530"/>
    </location>
</feature>
<comment type="pathway">
    <text evidence="1">Cell wall biogenesis; peptidoglycan biosynthesis.</text>
</comment>
<keyword evidence="1" id="KW-0573">Peptidoglycan synthesis</keyword>
<accession>A0ABS6XR93</accession>
<dbReference type="InterPro" id="IPR005490">
    <property type="entry name" value="LD_TPept_cat_dom"/>
</dbReference>
<dbReference type="InterPro" id="IPR045380">
    <property type="entry name" value="LD_TPept_scaffold_dom"/>
</dbReference>
<feature type="signal peptide" evidence="2">
    <location>
        <begin position="1"/>
        <end position="20"/>
    </location>
</feature>
<protein>
    <submittedName>
        <fullName evidence="4">L,D-transpeptidase family protein</fullName>
    </submittedName>
</protein>
<dbReference type="Pfam" id="PF03734">
    <property type="entry name" value="YkuD"/>
    <property type="match status" value="1"/>
</dbReference>
<feature type="domain" description="L,D-TPase catalytic" evidence="3">
    <location>
        <begin position="321"/>
        <end position="476"/>
    </location>
</feature>
<keyword evidence="5" id="KW-1185">Reference proteome</keyword>